<name>A0A3B7MV95_9BACT</name>
<dbReference type="RefSeq" id="WP_119054344.1">
    <property type="nucleotide sequence ID" value="NZ_CP032157.1"/>
</dbReference>
<proteinExistence type="predicted"/>
<keyword evidence="1" id="KW-0472">Membrane</keyword>
<keyword evidence="1" id="KW-1133">Transmembrane helix</keyword>
<keyword evidence="3" id="KW-1185">Reference proteome</keyword>
<dbReference type="EMBL" id="CP032157">
    <property type="protein sequence ID" value="AXY78472.1"/>
    <property type="molecule type" value="Genomic_DNA"/>
</dbReference>
<dbReference type="Proteomes" id="UP000263900">
    <property type="component" value="Chromosome"/>
</dbReference>
<protein>
    <submittedName>
        <fullName evidence="2">Uncharacterized protein</fullName>
    </submittedName>
</protein>
<organism evidence="2 3">
    <name type="scientific">Paraflavitalea soli</name>
    <dbReference type="NCBI Taxonomy" id="2315862"/>
    <lineage>
        <taxon>Bacteria</taxon>
        <taxon>Pseudomonadati</taxon>
        <taxon>Bacteroidota</taxon>
        <taxon>Chitinophagia</taxon>
        <taxon>Chitinophagales</taxon>
        <taxon>Chitinophagaceae</taxon>
        <taxon>Paraflavitalea</taxon>
    </lineage>
</organism>
<evidence type="ECO:0000256" key="1">
    <source>
        <dbReference type="SAM" id="Phobius"/>
    </source>
</evidence>
<evidence type="ECO:0000313" key="3">
    <source>
        <dbReference type="Proteomes" id="UP000263900"/>
    </source>
</evidence>
<keyword evidence="1" id="KW-0812">Transmembrane</keyword>
<gene>
    <name evidence="2" type="ORF">D3H65_01350</name>
</gene>
<accession>A0A3B7MV95</accession>
<reference evidence="2 3" key="1">
    <citation type="submission" date="2018-09" db="EMBL/GenBank/DDBJ databases">
        <title>Genome sequencing of strain 6GH32-13.</title>
        <authorList>
            <person name="Weon H.-Y."/>
            <person name="Heo J."/>
            <person name="Kwon S.-W."/>
        </authorList>
    </citation>
    <scope>NUCLEOTIDE SEQUENCE [LARGE SCALE GENOMIC DNA]</scope>
    <source>
        <strain evidence="2 3">5GH32-13</strain>
    </source>
</reference>
<feature type="transmembrane region" description="Helical" evidence="1">
    <location>
        <begin position="35"/>
        <end position="58"/>
    </location>
</feature>
<evidence type="ECO:0000313" key="2">
    <source>
        <dbReference type="EMBL" id="AXY78472.1"/>
    </source>
</evidence>
<dbReference type="OrthoDB" id="1452636at2"/>
<sequence>MNHQAHNTITAGTTGGTILSIIMSIHPGDLLKTSVLAATGAMVSFLVSLLMGQVVRWYKHRSSNKH</sequence>
<dbReference type="KEGG" id="pseg:D3H65_01350"/>
<dbReference type="AlphaFoldDB" id="A0A3B7MV95"/>